<sequence>MSRSPLRPAALVAGLAALALGLTACGSGQIDAPTSADTPQVKIVTSTDAWGAVARAVGGNYARVESVISSPDVDPHGYEPTPQNAATVGEAQLLVMNGGGYDAFMTDLVAASGNAAPLVDAVEVSGIEGAQEAAADDHGHDHDAGATPEPAGEAEHEHEHGSFNEHVWYDPAAVGRVAEQLADQLGRIDPSAAEYFRTNAQTLEGGVAQLTSKATEIGRAHPGARVAVTEPVPAYLLQAAGIANATPQEFSSAVEEGTDPPAAVVAQMLGLFTAQPPVDALILNSQTTSPTTDQVRDAAQKGGVPVVQMSETLPAGTTDWVQWMNANLDELSAALNR</sequence>
<dbReference type="PANTHER" id="PTHR42953:SF1">
    <property type="entry name" value="METAL-BINDING PROTEIN HI_0362-RELATED"/>
    <property type="match status" value="1"/>
</dbReference>
<dbReference type="GO" id="GO:0030313">
    <property type="term" value="C:cell envelope"/>
    <property type="evidence" value="ECO:0007669"/>
    <property type="project" value="UniProtKB-SubCell"/>
</dbReference>
<evidence type="ECO:0000256" key="6">
    <source>
        <dbReference type="SAM" id="SignalP"/>
    </source>
</evidence>
<accession>A0A852W2E9</accession>
<evidence type="ECO:0000256" key="5">
    <source>
        <dbReference type="SAM" id="MobiDB-lite"/>
    </source>
</evidence>
<gene>
    <name evidence="7" type="ORF">HDA37_003468</name>
</gene>
<proteinExistence type="predicted"/>
<dbReference type="PANTHER" id="PTHR42953">
    <property type="entry name" value="HIGH-AFFINITY ZINC UPTAKE SYSTEM PROTEIN ZNUA-RELATED"/>
    <property type="match status" value="1"/>
</dbReference>
<evidence type="ECO:0000313" key="8">
    <source>
        <dbReference type="Proteomes" id="UP000549695"/>
    </source>
</evidence>
<keyword evidence="8" id="KW-1185">Reference proteome</keyword>
<name>A0A852W2E9_PSEA5</name>
<reference evidence="7 8" key="1">
    <citation type="submission" date="2020-07" db="EMBL/GenBank/DDBJ databases">
        <title>Sequencing the genomes of 1000 actinobacteria strains.</title>
        <authorList>
            <person name="Klenk H.-P."/>
        </authorList>
    </citation>
    <scope>NUCLEOTIDE SEQUENCE [LARGE SCALE GENOMIC DNA]</scope>
    <source>
        <strain evidence="7 8">DSM 44749</strain>
    </source>
</reference>
<evidence type="ECO:0000256" key="1">
    <source>
        <dbReference type="ARBA" id="ARBA00004196"/>
    </source>
</evidence>
<dbReference type="InterPro" id="IPR050492">
    <property type="entry name" value="Bact_metal-bind_prot9"/>
</dbReference>
<evidence type="ECO:0000256" key="4">
    <source>
        <dbReference type="ARBA" id="ARBA00022729"/>
    </source>
</evidence>
<evidence type="ECO:0000256" key="2">
    <source>
        <dbReference type="ARBA" id="ARBA00022448"/>
    </source>
</evidence>
<feature type="compositionally biased region" description="Basic and acidic residues" evidence="5">
    <location>
        <begin position="135"/>
        <end position="144"/>
    </location>
</feature>
<dbReference type="InterPro" id="IPR006127">
    <property type="entry name" value="ZnuA-like"/>
</dbReference>
<keyword evidence="2" id="KW-0813">Transport</keyword>
<dbReference type="AlphaFoldDB" id="A0A852W2E9"/>
<dbReference type="GeneID" id="98053183"/>
<feature type="region of interest" description="Disordered" evidence="5">
    <location>
        <begin position="132"/>
        <end position="161"/>
    </location>
</feature>
<evidence type="ECO:0000256" key="3">
    <source>
        <dbReference type="ARBA" id="ARBA00022723"/>
    </source>
</evidence>
<comment type="subcellular location">
    <subcellularLocation>
        <location evidence="1">Cell envelope</location>
    </subcellularLocation>
</comment>
<evidence type="ECO:0000313" key="7">
    <source>
        <dbReference type="EMBL" id="NYG03183.1"/>
    </source>
</evidence>
<keyword evidence="3" id="KW-0479">Metal-binding</keyword>
<feature type="chain" id="PRO_5039259121" evidence="6">
    <location>
        <begin position="25"/>
        <end position="337"/>
    </location>
</feature>
<dbReference type="RefSeq" id="WP_253068491.1">
    <property type="nucleotide sequence ID" value="NZ_BAAAJZ010000003.1"/>
</dbReference>
<dbReference type="GO" id="GO:0030001">
    <property type="term" value="P:metal ion transport"/>
    <property type="evidence" value="ECO:0007669"/>
    <property type="project" value="InterPro"/>
</dbReference>
<feature type="signal peptide" evidence="6">
    <location>
        <begin position="1"/>
        <end position="24"/>
    </location>
</feature>
<keyword evidence="4 6" id="KW-0732">Signal</keyword>
<dbReference type="EMBL" id="JACCCZ010000001">
    <property type="protein sequence ID" value="NYG03183.1"/>
    <property type="molecule type" value="Genomic_DNA"/>
</dbReference>
<organism evidence="7 8">
    <name type="scientific">Pseudonocardia alni</name>
    <name type="common">Amycolata alni</name>
    <dbReference type="NCBI Taxonomy" id="33907"/>
    <lineage>
        <taxon>Bacteria</taxon>
        <taxon>Bacillati</taxon>
        <taxon>Actinomycetota</taxon>
        <taxon>Actinomycetes</taxon>
        <taxon>Pseudonocardiales</taxon>
        <taxon>Pseudonocardiaceae</taxon>
        <taxon>Pseudonocardia</taxon>
    </lineage>
</organism>
<comment type="caution">
    <text evidence="7">The sequence shown here is derived from an EMBL/GenBank/DDBJ whole genome shotgun (WGS) entry which is preliminary data.</text>
</comment>
<dbReference type="Proteomes" id="UP000549695">
    <property type="component" value="Unassembled WGS sequence"/>
</dbReference>
<dbReference type="PROSITE" id="PS51257">
    <property type="entry name" value="PROKAR_LIPOPROTEIN"/>
    <property type="match status" value="1"/>
</dbReference>
<protein>
    <submittedName>
        <fullName evidence="7">Zinc/manganese transport system substrate-binding protein</fullName>
    </submittedName>
</protein>
<dbReference type="GO" id="GO:0046872">
    <property type="term" value="F:metal ion binding"/>
    <property type="evidence" value="ECO:0007669"/>
    <property type="project" value="UniProtKB-KW"/>
</dbReference>
<dbReference type="Pfam" id="PF01297">
    <property type="entry name" value="ZnuA"/>
    <property type="match status" value="1"/>
</dbReference>
<dbReference type="Gene3D" id="3.40.50.1980">
    <property type="entry name" value="Nitrogenase molybdenum iron protein domain"/>
    <property type="match status" value="1"/>
</dbReference>
<dbReference type="SUPFAM" id="SSF53807">
    <property type="entry name" value="Helical backbone' metal receptor"/>
    <property type="match status" value="1"/>
</dbReference>